<keyword evidence="3" id="KW-0804">Transcription</keyword>
<evidence type="ECO:0000256" key="3">
    <source>
        <dbReference type="ARBA" id="ARBA00023163"/>
    </source>
</evidence>
<dbReference type="GO" id="GO:0000976">
    <property type="term" value="F:transcription cis-regulatory region binding"/>
    <property type="evidence" value="ECO:0007669"/>
    <property type="project" value="TreeGrafter"/>
</dbReference>
<dbReference type="PROSITE" id="PS50977">
    <property type="entry name" value="HTH_TETR_2"/>
    <property type="match status" value="1"/>
</dbReference>
<feature type="domain" description="HTH tetR-type" evidence="5">
    <location>
        <begin position="10"/>
        <end position="70"/>
    </location>
</feature>
<dbReference type="PANTHER" id="PTHR30055:SF234">
    <property type="entry name" value="HTH-TYPE TRANSCRIPTIONAL REGULATOR BETI"/>
    <property type="match status" value="1"/>
</dbReference>
<reference evidence="6" key="1">
    <citation type="submission" date="2016-05" db="EMBL/GenBank/DDBJ databases">
        <authorList>
            <person name="Lavstsen T."/>
            <person name="Jespersen J.S."/>
        </authorList>
    </citation>
    <scope>NUCLEOTIDE SEQUENCE</scope>
    <source>
        <strain evidence="6">PFRJS10</strain>
    </source>
</reference>
<evidence type="ECO:0000256" key="4">
    <source>
        <dbReference type="PROSITE-ProRule" id="PRU00335"/>
    </source>
</evidence>
<dbReference type="AlphaFoldDB" id="A0A2C7YZB8"/>
<dbReference type="GO" id="GO:0003700">
    <property type="term" value="F:DNA-binding transcription factor activity"/>
    <property type="evidence" value="ECO:0007669"/>
    <property type="project" value="TreeGrafter"/>
</dbReference>
<dbReference type="SUPFAM" id="SSF46689">
    <property type="entry name" value="Homeodomain-like"/>
    <property type="match status" value="1"/>
</dbReference>
<dbReference type="PANTHER" id="PTHR30055">
    <property type="entry name" value="HTH-TYPE TRANSCRIPTIONAL REGULATOR RUTR"/>
    <property type="match status" value="1"/>
</dbReference>
<dbReference type="EMBL" id="LT576035">
    <property type="protein sequence ID" value="SBN37817.1"/>
    <property type="molecule type" value="Genomic_DNA"/>
</dbReference>
<keyword evidence="1" id="KW-0805">Transcription regulation</keyword>
<dbReference type="InterPro" id="IPR050109">
    <property type="entry name" value="HTH-type_TetR-like_transc_reg"/>
</dbReference>
<proteinExistence type="predicted"/>
<dbReference type="InterPro" id="IPR001647">
    <property type="entry name" value="HTH_TetR"/>
</dbReference>
<name>A0A2C7YZB8_9ACTN</name>
<dbReference type="PRINTS" id="PR00455">
    <property type="entry name" value="HTHTETR"/>
</dbReference>
<keyword evidence="2 4" id="KW-0238">DNA-binding</keyword>
<evidence type="ECO:0000256" key="2">
    <source>
        <dbReference type="ARBA" id="ARBA00023125"/>
    </source>
</evidence>
<gene>
    <name evidence="6" type="ORF">PFR_JS10_174</name>
</gene>
<dbReference type="Pfam" id="PF00440">
    <property type="entry name" value="TetR_N"/>
    <property type="match status" value="1"/>
</dbReference>
<accession>A0A2C7YZB8</accession>
<organism evidence="6">
    <name type="scientific">Propionibacterium freudenreichii</name>
    <dbReference type="NCBI Taxonomy" id="1744"/>
    <lineage>
        <taxon>Bacteria</taxon>
        <taxon>Bacillati</taxon>
        <taxon>Actinomycetota</taxon>
        <taxon>Actinomycetes</taxon>
        <taxon>Propionibacteriales</taxon>
        <taxon>Propionibacteriaceae</taxon>
        <taxon>Propionibacterium</taxon>
    </lineage>
</organism>
<feature type="DNA-binding region" description="H-T-H motif" evidence="4">
    <location>
        <begin position="33"/>
        <end position="52"/>
    </location>
</feature>
<protein>
    <submittedName>
        <fullName evidence="6">Transcriptional Regulator, TetR family</fullName>
    </submittedName>
</protein>
<evidence type="ECO:0000313" key="6">
    <source>
        <dbReference type="EMBL" id="SBN37817.1"/>
    </source>
</evidence>
<evidence type="ECO:0000259" key="5">
    <source>
        <dbReference type="PROSITE" id="PS50977"/>
    </source>
</evidence>
<dbReference type="Gene3D" id="1.10.357.10">
    <property type="entry name" value="Tetracycline Repressor, domain 2"/>
    <property type="match status" value="1"/>
</dbReference>
<sequence length="204" mass="21947">MAVPEQSRSVRSHQAIIDATADLIRTRGVAGTSIADIITASGTSAGSIYHHFPNKQAIVVEVAHQTMRWPLTAIEAYLNRPAPPADLFGYALDALRVAPELSDLLVQLGSGSLSDDELGRQLRAEFSQLRDALDETLAVWATRNGLTDDRVAGLGQMLVGLVLGYAAQRVLIDQFDEEAYVSHGKAMLDAAVCRPGNDQLPDGR</sequence>
<evidence type="ECO:0000256" key="1">
    <source>
        <dbReference type="ARBA" id="ARBA00023015"/>
    </source>
</evidence>
<dbReference type="InterPro" id="IPR009057">
    <property type="entry name" value="Homeodomain-like_sf"/>
</dbReference>